<accession>D9R909</accession>
<keyword evidence="2" id="KW-1185">Reference proteome</keyword>
<organism evidence="1 2">
    <name type="scientific">Lacrimispora saccharolytica (strain ATCC 35040 / DSM 2544 / NRCC 2533 / WM1)</name>
    <name type="common">Clostridium saccharolyticum</name>
    <dbReference type="NCBI Taxonomy" id="610130"/>
    <lineage>
        <taxon>Bacteria</taxon>
        <taxon>Bacillati</taxon>
        <taxon>Bacillota</taxon>
        <taxon>Clostridia</taxon>
        <taxon>Lachnospirales</taxon>
        <taxon>Lachnospiraceae</taxon>
        <taxon>Lacrimispora</taxon>
    </lineage>
</organism>
<dbReference type="eggNOG" id="ENOG5030FUA">
    <property type="taxonomic scope" value="Bacteria"/>
</dbReference>
<dbReference type="HOGENOM" id="CLU_2536766_0_0_9"/>
<protein>
    <submittedName>
        <fullName evidence="1">Uncharacterized protein</fullName>
    </submittedName>
</protein>
<dbReference type="OrthoDB" id="2083454at2"/>
<dbReference type="STRING" id="610130.Closa_1383"/>
<dbReference type="PaxDb" id="610130-Closa_1383"/>
<gene>
    <name evidence="1" type="ordered locus">Closa_1383</name>
</gene>
<proteinExistence type="predicted"/>
<dbReference type="RefSeq" id="WP_013272075.1">
    <property type="nucleotide sequence ID" value="NC_014376.1"/>
</dbReference>
<evidence type="ECO:0000313" key="1">
    <source>
        <dbReference type="EMBL" id="ADL03984.1"/>
    </source>
</evidence>
<name>D9R909_LACSW</name>
<dbReference type="Proteomes" id="UP000001662">
    <property type="component" value="Chromosome"/>
</dbReference>
<dbReference type="AlphaFoldDB" id="D9R909"/>
<evidence type="ECO:0000313" key="2">
    <source>
        <dbReference type="Proteomes" id="UP000001662"/>
    </source>
</evidence>
<dbReference type="KEGG" id="csh:Closa_1383"/>
<reference evidence="1" key="1">
    <citation type="submission" date="2010-07" db="EMBL/GenBank/DDBJ databases">
        <title>Complete sequence of Clostridium saccharolyticum WM1.</title>
        <authorList>
            <consortium name="US DOE Joint Genome Institute"/>
            <person name="Lucas S."/>
            <person name="Copeland A."/>
            <person name="Lapidus A."/>
            <person name="Cheng J.-F."/>
            <person name="Bruce D."/>
            <person name="Goodwin L."/>
            <person name="Pitluck S."/>
            <person name="Chertkov O."/>
            <person name="Detter J.C."/>
            <person name="Han C."/>
            <person name="Tapia R."/>
            <person name="Land M."/>
            <person name="Hauser L."/>
            <person name="Chang Y.-J."/>
            <person name="Jeffries C."/>
            <person name="Kyrpides N."/>
            <person name="Ivanova N."/>
            <person name="Mikhailova N."/>
            <person name="Mouttaki H."/>
            <person name="Lin L."/>
            <person name="Zhou J."/>
            <person name="Hemme C.L."/>
            <person name="Woyke T."/>
        </authorList>
    </citation>
    <scope>NUCLEOTIDE SEQUENCE [LARGE SCALE GENOMIC DNA]</scope>
    <source>
        <strain evidence="1">WM1</strain>
    </source>
</reference>
<dbReference type="EMBL" id="CP002109">
    <property type="protein sequence ID" value="ADL03984.1"/>
    <property type="molecule type" value="Genomic_DNA"/>
</dbReference>
<sequence>MKPKKIYSVCSHGIPIDSGTARELAKKLGTASGVICNYARDGLIYKDQYTFQEIGLANEKTAAAMRWAKEWDEVVEKILTARR</sequence>